<dbReference type="AlphaFoldDB" id="A0A1Y2H7K4"/>
<comment type="caution">
    <text evidence="2">The sequence shown here is derived from an EMBL/GenBank/DDBJ whole genome shotgun (WGS) entry which is preliminary data.</text>
</comment>
<organism evidence="2 3">
    <name type="scientific">Catenaria anguillulae PL171</name>
    <dbReference type="NCBI Taxonomy" id="765915"/>
    <lineage>
        <taxon>Eukaryota</taxon>
        <taxon>Fungi</taxon>
        <taxon>Fungi incertae sedis</taxon>
        <taxon>Blastocladiomycota</taxon>
        <taxon>Blastocladiomycetes</taxon>
        <taxon>Blastocladiales</taxon>
        <taxon>Catenariaceae</taxon>
        <taxon>Catenaria</taxon>
    </lineage>
</organism>
<dbReference type="Proteomes" id="UP000193411">
    <property type="component" value="Unassembled WGS sequence"/>
</dbReference>
<evidence type="ECO:0000256" key="1">
    <source>
        <dbReference type="SAM" id="MobiDB-lite"/>
    </source>
</evidence>
<protein>
    <submittedName>
        <fullName evidence="2">Uncharacterized protein</fullName>
    </submittedName>
</protein>
<feature type="compositionally biased region" description="Acidic residues" evidence="1">
    <location>
        <begin position="17"/>
        <end position="31"/>
    </location>
</feature>
<evidence type="ECO:0000313" key="3">
    <source>
        <dbReference type="Proteomes" id="UP000193411"/>
    </source>
</evidence>
<evidence type="ECO:0000313" key="2">
    <source>
        <dbReference type="EMBL" id="ORZ30587.1"/>
    </source>
</evidence>
<reference evidence="2 3" key="1">
    <citation type="submission" date="2016-07" db="EMBL/GenBank/DDBJ databases">
        <title>Pervasive Adenine N6-methylation of Active Genes in Fungi.</title>
        <authorList>
            <consortium name="DOE Joint Genome Institute"/>
            <person name="Mondo S.J."/>
            <person name="Dannebaum R.O."/>
            <person name="Kuo R.C."/>
            <person name="Labutti K."/>
            <person name="Haridas S."/>
            <person name="Kuo A."/>
            <person name="Salamov A."/>
            <person name="Ahrendt S.R."/>
            <person name="Lipzen A."/>
            <person name="Sullivan W."/>
            <person name="Andreopoulos W.B."/>
            <person name="Clum A."/>
            <person name="Lindquist E."/>
            <person name="Daum C."/>
            <person name="Ramamoorthy G.K."/>
            <person name="Gryganskyi A."/>
            <person name="Culley D."/>
            <person name="Magnuson J.K."/>
            <person name="James T.Y."/>
            <person name="O'Malley M.A."/>
            <person name="Stajich J.E."/>
            <person name="Spatafora J.W."/>
            <person name="Visel A."/>
            <person name="Grigoriev I.V."/>
        </authorList>
    </citation>
    <scope>NUCLEOTIDE SEQUENCE [LARGE SCALE GENOMIC DNA]</scope>
    <source>
        <strain evidence="2 3">PL171</strain>
    </source>
</reference>
<keyword evidence="3" id="KW-1185">Reference proteome</keyword>
<proteinExistence type="predicted"/>
<sequence>MLEVEVEAELTLTLPESEPETETDDECEEEDAMSGAIVHMLRRGSSDEMLGECCWTRRRAQRHHRHSKSTA</sequence>
<dbReference type="EMBL" id="MCFL01000080">
    <property type="protein sequence ID" value="ORZ30587.1"/>
    <property type="molecule type" value="Genomic_DNA"/>
</dbReference>
<feature type="region of interest" description="Disordered" evidence="1">
    <location>
        <begin position="1"/>
        <end position="31"/>
    </location>
</feature>
<accession>A0A1Y2H7K4</accession>
<gene>
    <name evidence="2" type="ORF">BCR44DRAFT_1444381</name>
</gene>
<name>A0A1Y2H7K4_9FUNG</name>